<reference evidence="4" key="1">
    <citation type="submission" date="2025-08" db="UniProtKB">
        <authorList>
            <consortium name="RefSeq"/>
        </authorList>
    </citation>
    <scope>IDENTIFICATION</scope>
    <source>
        <tissue evidence="4">Gonads</tissue>
    </source>
</reference>
<feature type="domain" description="DUF4371" evidence="2">
    <location>
        <begin position="11"/>
        <end position="169"/>
    </location>
</feature>
<dbReference type="PANTHER" id="PTHR45749:SF28">
    <property type="entry name" value="ZINC FINGER MYM-TYPE PROTEIN 1-LIKE-RELATED"/>
    <property type="match status" value="1"/>
</dbReference>
<dbReference type="Pfam" id="PF05699">
    <property type="entry name" value="Dimer_Tnp_hAT"/>
    <property type="match status" value="1"/>
</dbReference>
<sequence>MCIKFCGAFELALRGHDETSSSENPGIYQGLINFASELDSALALHLRDAKVFKGTSKTIQNDLLDAMFEVYRNELINQIKSAKFIAIEADETTDTSNQQQMVVIIRYVFNGEIFEKFWAFVKPEGYSADILANCLMDQLKLILNSPADNSKLIAQSYDGAAVMSGKNNGVQAIIKNIFPHAHFVHCYAHQFNLIMERATQCNRNIKIFFANVQSFSTFFSRSPKRTAVLDQVVKRRLPRAVATRWNFKSRVVNTVFEYNELLKECLENIIDQPGIDSKTISEASGLLKFLDCPEFMYWLNMFHRLMPHVEIFFNQAQTRGIESSQMQAAVDQFEQQIVQIRQSFNDLECDEDEVIHPAKRPRVTSTGDSRSTIAKEVLDTILVHVKDRFDFKDHLNAAKLFDARSFKSYRKSFPQNHFESTVKSYPMLDSIKLKTELTAIYERDDMCSVDGVLLVLVFISENNLTTVFSETNKLVDIICTTPMTTVECERCFSTLKRIKTFLRSTMSEDRLNALATLSIEKKFIQLIPDFDNKVIEVFSKKKDRRMDFLYK</sequence>
<dbReference type="InterPro" id="IPR025398">
    <property type="entry name" value="DUF4371"/>
</dbReference>
<dbReference type="InterPro" id="IPR008906">
    <property type="entry name" value="HATC_C_dom"/>
</dbReference>
<dbReference type="PANTHER" id="PTHR45749">
    <property type="match status" value="1"/>
</dbReference>
<dbReference type="InParanoid" id="A0A6J2XDF4"/>
<dbReference type="InterPro" id="IPR012337">
    <property type="entry name" value="RNaseH-like_sf"/>
</dbReference>
<evidence type="ECO:0000313" key="3">
    <source>
        <dbReference type="Proteomes" id="UP000504635"/>
    </source>
</evidence>
<dbReference type="Proteomes" id="UP000504635">
    <property type="component" value="Unplaced"/>
</dbReference>
<proteinExistence type="predicted"/>
<organism evidence="3 4">
    <name type="scientific">Sitophilus oryzae</name>
    <name type="common">Rice weevil</name>
    <name type="synonym">Curculio oryzae</name>
    <dbReference type="NCBI Taxonomy" id="7048"/>
    <lineage>
        <taxon>Eukaryota</taxon>
        <taxon>Metazoa</taxon>
        <taxon>Ecdysozoa</taxon>
        <taxon>Arthropoda</taxon>
        <taxon>Hexapoda</taxon>
        <taxon>Insecta</taxon>
        <taxon>Pterygota</taxon>
        <taxon>Neoptera</taxon>
        <taxon>Endopterygota</taxon>
        <taxon>Coleoptera</taxon>
        <taxon>Polyphaga</taxon>
        <taxon>Cucujiformia</taxon>
        <taxon>Curculionidae</taxon>
        <taxon>Dryophthorinae</taxon>
        <taxon>Sitophilus</taxon>
    </lineage>
</organism>
<evidence type="ECO:0000259" key="2">
    <source>
        <dbReference type="Pfam" id="PF14291"/>
    </source>
</evidence>
<dbReference type="Pfam" id="PF14291">
    <property type="entry name" value="DUF4371"/>
    <property type="match status" value="1"/>
</dbReference>
<gene>
    <name evidence="4" type="primary">LOC115877255</name>
</gene>
<accession>A0A6J2XDF4</accession>
<dbReference type="AlphaFoldDB" id="A0A6J2XDF4"/>
<protein>
    <submittedName>
        <fullName evidence="4">Uncharacterized protein LOC115877255</fullName>
    </submittedName>
</protein>
<evidence type="ECO:0000259" key="1">
    <source>
        <dbReference type="Pfam" id="PF05699"/>
    </source>
</evidence>
<dbReference type="KEGG" id="soy:115877255"/>
<evidence type="ECO:0000313" key="4">
    <source>
        <dbReference type="RefSeq" id="XP_030749267.1"/>
    </source>
</evidence>
<dbReference type="SUPFAM" id="SSF53098">
    <property type="entry name" value="Ribonuclease H-like"/>
    <property type="match status" value="1"/>
</dbReference>
<dbReference type="GeneID" id="115877255"/>
<dbReference type="RefSeq" id="XP_030749267.1">
    <property type="nucleotide sequence ID" value="XM_030893407.1"/>
</dbReference>
<keyword evidence="3" id="KW-1185">Reference proteome</keyword>
<dbReference type="GO" id="GO:0046983">
    <property type="term" value="F:protein dimerization activity"/>
    <property type="evidence" value="ECO:0007669"/>
    <property type="project" value="InterPro"/>
</dbReference>
<name>A0A6J2XDF4_SITOR</name>
<feature type="domain" description="HAT C-terminal dimerisation" evidence="1">
    <location>
        <begin position="468"/>
        <end position="521"/>
    </location>
</feature>
<dbReference type="OrthoDB" id="6725296at2759"/>